<dbReference type="FunFam" id="3.40.50.1820:FF:000002">
    <property type="entry name" value="S-formylglutathione hydrolase"/>
    <property type="match status" value="1"/>
</dbReference>
<dbReference type="InterPro" id="IPR014186">
    <property type="entry name" value="S-formylglutathione_hydrol"/>
</dbReference>
<dbReference type="SUPFAM" id="SSF53474">
    <property type="entry name" value="alpha/beta-Hydrolases"/>
    <property type="match status" value="1"/>
</dbReference>
<evidence type="ECO:0000256" key="7">
    <source>
        <dbReference type="PROSITE-ProRule" id="PRU00023"/>
    </source>
</evidence>
<keyword evidence="8" id="KW-0963">Cytoplasm</keyword>
<dbReference type="InterPro" id="IPR029058">
    <property type="entry name" value="AB_hydrolase_fold"/>
</dbReference>
<dbReference type="PROSITE" id="PS50088">
    <property type="entry name" value="ANK_REPEAT"/>
    <property type="match status" value="1"/>
</dbReference>
<dbReference type="Pfam" id="PF12796">
    <property type="entry name" value="Ank_2"/>
    <property type="match status" value="1"/>
</dbReference>
<dbReference type="PANTHER" id="PTHR10061:SF0">
    <property type="entry name" value="S-FORMYLGLUTATHIONE HYDROLASE"/>
    <property type="match status" value="1"/>
</dbReference>
<dbReference type="Pfam" id="PF00756">
    <property type="entry name" value="Esterase"/>
    <property type="match status" value="1"/>
</dbReference>
<dbReference type="NCBIfam" id="TIGR02821">
    <property type="entry name" value="fghA_ester_D"/>
    <property type="match status" value="1"/>
</dbReference>
<dbReference type="GO" id="GO:0052689">
    <property type="term" value="F:carboxylic ester hydrolase activity"/>
    <property type="evidence" value="ECO:0007669"/>
    <property type="project" value="UniProtKB-KW"/>
</dbReference>
<accession>A0A7S2G0M3</accession>
<feature type="repeat" description="ANK" evidence="7">
    <location>
        <begin position="99"/>
        <end position="131"/>
    </location>
</feature>
<evidence type="ECO:0000256" key="2">
    <source>
        <dbReference type="ARBA" id="ARBA00012479"/>
    </source>
</evidence>
<organism evidence="9">
    <name type="scientific">Haptolina brevifila</name>
    <dbReference type="NCBI Taxonomy" id="156173"/>
    <lineage>
        <taxon>Eukaryota</taxon>
        <taxon>Haptista</taxon>
        <taxon>Haptophyta</taxon>
        <taxon>Prymnesiophyceae</taxon>
        <taxon>Prymnesiales</taxon>
        <taxon>Prymnesiaceae</taxon>
        <taxon>Haptolina</taxon>
    </lineage>
</organism>
<dbReference type="InterPro" id="IPR000801">
    <property type="entry name" value="Esterase-like"/>
</dbReference>
<keyword evidence="7" id="KW-0040">ANK repeat</keyword>
<gene>
    <name evidence="9" type="ORF">CBRE1094_LOCUS8888</name>
</gene>
<comment type="function">
    <text evidence="8">Serine hydrolase involved in the detoxification of formaldehyde.</text>
</comment>
<comment type="subcellular location">
    <subcellularLocation>
        <location evidence="8">Cytoplasm</location>
    </subcellularLocation>
</comment>
<dbReference type="EC" id="3.1.2.12" evidence="2 8"/>
<name>A0A7S2G0M3_9EUKA</name>
<dbReference type="SUPFAM" id="SSF48403">
    <property type="entry name" value="Ankyrin repeat"/>
    <property type="match status" value="1"/>
</dbReference>
<comment type="similarity">
    <text evidence="1 8">Belongs to the esterase D family.</text>
</comment>
<evidence type="ECO:0000256" key="8">
    <source>
        <dbReference type="RuleBase" id="RU363068"/>
    </source>
</evidence>
<dbReference type="Gene3D" id="3.40.50.1820">
    <property type="entry name" value="alpha/beta hydrolase"/>
    <property type="match status" value="1"/>
</dbReference>
<reference evidence="9" key="1">
    <citation type="submission" date="2021-01" db="EMBL/GenBank/DDBJ databases">
        <authorList>
            <person name="Corre E."/>
            <person name="Pelletier E."/>
            <person name="Niang G."/>
            <person name="Scheremetjew M."/>
            <person name="Finn R."/>
            <person name="Kale V."/>
            <person name="Holt S."/>
            <person name="Cochrane G."/>
            <person name="Meng A."/>
            <person name="Brown T."/>
            <person name="Cohen L."/>
        </authorList>
    </citation>
    <scope>NUCLEOTIDE SEQUENCE</scope>
    <source>
        <strain evidence="9">UTEX LB 985</strain>
    </source>
</reference>
<dbReference type="GO" id="GO:0005829">
    <property type="term" value="C:cytosol"/>
    <property type="evidence" value="ECO:0007669"/>
    <property type="project" value="TreeGrafter"/>
</dbReference>
<dbReference type="InterPro" id="IPR036770">
    <property type="entry name" value="Ankyrin_rpt-contain_sf"/>
</dbReference>
<feature type="active site" description="Charge relay system" evidence="6">
    <location>
        <position position="496"/>
    </location>
</feature>
<keyword evidence="5 8" id="KW-0378">Hydrolase</keyword>
<dbReference type="EMBL" id="HBGU01016461">
    <property type="protein sequence ID" value="CAD9425616.1"/>
    <property type="molecule type" value="Transcribed_RNA"/>
</dbReference>
<evidence type="ECO:0000256" key="6">
    <source>
        <dbReference type="PIRSR" id="PIRSR614186-1"/>
    </source>
</evidence>
<dbReference type="InterPro" id="IPR002110">
    <property type="entry name" value="Ankyrin_rpt"/>
</dbReference>
<evidence type="ECO:0000313" key="9">
    <source>
        <dbReference type="EMBL" id="CAD9425616.1"/>
    </source>
</evidence>
<proteinExistence type="inferred from homology"/>
<dbReference type="GO" id="GO:0046294">
    <property type="term" value="P:formaldehyde catabolic process"/>
    <property type="evidence" value="ECO:0007669"/>
    <property type="project" value="InterPro"/>
</dbReference>
<dbReference type="PROSITE" id="PS50297">
    <property type="entry name" value="ANK_REP_REGION"/>
    <property type="match status" value="1"/>
</dbReference>
<dbReference type="GO" id="GO:0018738">
    <property type="term" value="F:S-formylglutathione hydrolase activity"/>
    <property type="evidence" value="ECO:0007669"/>
    <property type="project" value="UniProtKB-EC"/>
</dbReference>
<dbReference type="PANTHER" id="PTHR10061">
    <property type="entry name" value="S-FORMYLGLUTATHIONE HYDROLASE"/>
    <property type="match status" value="1"/>
</dbReference>
<evidence type="ECO:0000256" key="3">
    <source>
        <dbReference type="ARBA" id="ARBA00016774"/>
    </source>
</evidence>
<dbReference type="AlphaFoldDB" id="A0A7S2G0M3"/>
<sequence>MKAVHSDDATELGRLLETGEVKPDMELIINAMYEAVGGGKSACLKQILKAGGDPNKQHPDSEATPIGLAVAENRPHCLLALIEAGGDPNQSMLDDGKDLGRTPIMMAAGARDTTCLKILLEAGADVTAQCTVDSGEKLGTLFIAAGRGRSHNAQMLLAAGANPNVTNAEGQAPKQTCQTWEFEFPEGGEEAVRAVFEDWTAAQAAEAAAKLAEAQKAGFQSIAQHAAAQTAVYKTPATLKSTVKLHGGILKRMVHTSKACSCDMTFAIFLPPQAESGSCPVLYWLSGLTCTDENFWQKSGFARAAAARGVAVVMPDTSPRGVTIDGADDAYDFGSGAGFYVDATEEKWAGHYRMETYVTQELPAVLKATFGASLMHVKSSIFGHSMGGHGAMSLFLKHPGTYVSVSAFSPICHPTAVPWGKKAFVGYLGSVEAGKAHDTCELLAGFKGKFELLVDQGTADNFLIGDVNQLQPEALKVACEGAGVKLTLRMQDGYDHSYCFISTFIEDHINYHADILLGPIKKPRN</sequence>
<keyword evidence="4 8" id="KW-0719">Serine esterase</keyword>
<feature type="active site" description="Charge relay system" evidence="6">
    <location>
        <position position="460"/>
    </location>
</feature>
<evidence type="ECO:0000256" key="1">
    <source>
        <dbReference type="ARBA" id="ARBA00005622"/>
    </source>
</evidence>
<comment type="catalytic activity">
    <reaction evidence="8">
        <text>S-formylglutathione + H2O = formate + glutathione + H(+)</text>
        <dbReference type="Rhea" id="RHEA:14961"/>
        <dbReference type="ChEBI" id="CHEBI:15377"/>
        <dbReference type="ChEBI" id="CHEBI:15378"/>
        <dbReference type="ChEBI" id="CHEBI:15740"/>
        <dbReference type="ChEBI" id="CHEBI:57688"/>
        <dbReference type="ChEBI" id="CHEBI:57925"/>
        <dbReference type="EC" id="3.1.2.12"/>
    </reaction>
</comment>
<evidence type="ECO:0000256" key="4">
    <source>
        <dbReference type="ARBA" id="ARBA00022487"/>
    </source>
</evidence>
<evidence type="ECO:0000256" key="5">
    <source>
        <dbReference type="ARBA" id="ARBA00022801"/>
    </source>
</evidence>
<feature type="active site" description="Charge relay system" evidence="6">
    <location>
        <position position="385"/>
    </location>
</feature>
<dbReference type="Gene3D" id="1.25.40.20">
    <property type="entry name" value="Ankyrin repeat-containing domain"/>
    <property type="match status" value="1"/>
</dbReference>
<dbReference type="SMART" id="SM00248">
    <property type="entry name" value="ANK"/>
    <property type="match status" value="4"/>
</dbReference>
<protein>
    <recommendedName>
        <fullName evidence="3 8">S-formylglutathione hydrolase</fullName>
        <ecNumber evidence="2 8">3.1.2.12</ecNumber>
    </recommendedName>
</protein>